<feature type="domain" description="HMA" evidence="2">
    <location>
        <begin position="4"/>
        <end position="68"/>
    </location>
</feature>
<accession>A0AA45WJ53</accession>
<evidence type="ECO:0000313" key="3">
    <source>
        <dbReference type="EMBL" id="SMP02035.1"/>
    </source>
</evidence>
<evidence type="ECO:0000256" key="1">
    <source>
        <dbReference type="ARBA" id="ARBA00022723"/>
    </source>
</evidence>
<organism evidence="3 4">
    <name type="scientific">Laceyella tengchongensis</name>
    <dbReference type="NCBI Taxonomy" id="574699"/>
    <lineage>
        <taxon>Bacteria</taxon>
        <taxon>Bacillati</taxon>
        <taxon>Bacillota</taxon>
        <taxon>Bacilli</taxon>
        <taxon>Bacillales</taxon>
        <taxon>Thermoactinomycetaceae</taxon>
        <taxon>Laceyella</taxon>
    </lineage>
</organism>
<keyword evidence="1" id="KW-0479">Metal-binding</keyword>
<dbReference type="SUPFAM" id="SSF55008">
    <property type="entry name" value="HMA, heavy metal-associated domain"/>
    <property type="match status" value="1"/>
</dbReference>
<keyword evidence="4" id="KW-1185">Reference proteome</keyword>
<evidence type="ECO:0000259" key="2">
    <source>
        <dbReference type="PROSITE" id="PS50846"/>
    </source>
</evidence>
<sequence>MRMIKETLRVEGMSCNHCANAVTGALKDLAAEATVDLKAGTVTVAYDESRANIEQIKAAIEEQGYDVI</sequence>
<dbReference type="Gene3D" id="3.30.70.100">
    <property type="match status" value="1"/>
</dbReference>
<dbReference type="GO" id="GO:0046872">
    <property type="term" value="F:metal ion binding"/>
    <property type="evidence" value="ECO:0007669"/>
    <property type="project" value="UniProtKB-KW"/>
</dbReference>
<dbReference type="Pfam" id="PF00403">
    <property type="entry name" value="HMA"/>
    <property type="match status" value="1"/>
</dbReference>
<dbReference type="EMBL" id="FXTU01000001">
    <property type="protein sequence ID" value="SMP02035.1"/>
    <property type="molecule type" value="Genomic_DNA"/>
</dbReference>
<dbReference type="CDD" id="cd00371">
    <property type="entry name" value="HMA"/>
    <property type="match status" value="1"/>
</dbReference>
<gene>
    <name evidence="3" type="ORF">SAMN06265361_101299</name>
</gene>
<dbReference type="Proteomes" id="UP001157946">
    <property type="component" value="Unassembled WGS sequence"/>
</dbReference>
<dbReference type="PROSITE" id="PS50846">
    <property type="entry name" value="HMA_2"/>
    <property type="match status" value="1"/>
</dbReference>
<reference evidence="3" key="1">
    <citation type="submission" date="2017-05" db="EMBL/GenBank/DDBJ databases">
        <authorList>
            <person name="Varghese N."/>
            <person name="Submissions S."/>
        </authorList>
    </citation>
    <scope>NUCLEOTIDE SEQUENCE</scope>
    <source>
        <strain evidence="3">DSM 45262</strain>
    </source>
</reference>
<evidence type="ECO:0000313" key="4">
    <source>
        <dbReference type="Proteomes" id="UP001157946"/>
    </source>
</evidence>
<dbReference type="InterPro" id="IPR006121">
    <property type="entry name" value="HMA_dom"/>
</dbReference>
<dbReference type="InterPro" id="IPR036163">
    <property type="entry name" value="HMA_dom_sf"/>
</dbReference>
<comment type="caution">
    <text evidence="3">The sequence shown here is derived from an EMBL/GenBank/DDBJ whole genome shotgun (WGS) entry which is preliminary data.</text>
</comment>
<protein>
    <submittedName>
        <fullName evidence="3">Copper chaperone</fullName>
    </submittedName>
</protein>
<dbReference type="FunFam" id="3.30.70.100:FF:000001">
    <property type="entry name" value="ATPase copper transporting beta"/>
    <property type="match status" value="1"/>
</dbReference>
<dbReference type="AlphaFoldDB" id="A0AA45WJ53"/>
<proteinExistence type="predicted"/>
<name>A0AA45WJ53_9BACL</name>